<dbReference type="Pfam" id="PF01565">
    <property type="entry name" value="FAD_binding_4"/>
    <property type="match status" value="1"/>
</dbReference>
<keyword evidence="3" id="KW-0285">Flavoprotein</keyword>
<dbReference type="SUPFAM" id="SSF56176">
    <property type="entry name" value="FAD-binding/transporter-associated domain-like"/>
    <property type="match status" value="1"/>
</dbReference>
<evidence type="ECO:0000256" key="1">
    <source>
        <dbReference type="ARBA" id="ARBA00001974"/>
    </source>
</evidence>
<dbReference type="RefSeq" id="WP_194114828.1">
    <property type="nucleotide sequence ID" value="NZ_JADFUA010000001.1"/>
</dbReference>
<gene>
    <name evidence="6" type="ORF">INR99_03145</name>
</gene>
<protein>
    <submittedName>
        <fullName evidence="6">FAD-binding oxidoreductase</fullName>
    </submittedName>
</protein>
<dbReference type="InterPro" id="IPR016166">
    <property type="entry name" value="FAD-bd_PCMH"/>
</dbReference>
<dbReference type="InterPro" id="IPR016167">
    <property type="entry name" value="FAD-bd_PCMH_sub1"/>
</dbReference>
<dbReference type="FunFam" id="1.10.45.10:FF:000001">
    <property type="entry name" value="D-lactate dehydrogenase mitochondrial"/>
    <property type="match status" value="1"/>
</dbReference>
<dbReference type="PANTHER" id="PTHR43716">
    <property type="entry name" value="D-2-HYDROXYGLUTARATE DEHYDROGENASE, MITOCHONDRIAL"/>
    <property type="match status" value="1"/>
</dbReference>
<proteinExistence type="inferred from homology"/>
<comment type="caution">
    <text evidence="6">The sequence shown here is derived from an EMBL/GenBank/DDBJ whole genome shotgun (WGS) entry which is preliminary data.</text>
</comment>
<dbReference type="InterPro" id="IPR004113">
    <property type="entry name" value="FAD-bd_oxidored_4_C"/>
</dbReference>
<dbReference type="Gene3D" id="3.30.465.10">
    <property type="match status" value="1"/>
</dbReference>
<evidence type="ECO:0000256" key="3">
    <source>
        <dbReference type="ARBA" id="ARBA00022630"/>
    </source>
</evidence>
<evidence type="ECO:0000313" key="6">
    <source>
        <dbReference type="EMBL" id="MBE9608336.1"/>
    </source>
</evidence>
<dbReference type="Gene3D" id="3.30.70.2740">
    <property type="match status" value="1"/>
</dbReference>
<dbReference type="InterPro" id="IPR006094">
    <property type="entry name" value="Oxid_FAD_bind_N"/>
</dbReference>
<accession>A0A8J7K0S3</accession>
<comment type="similarity">
    <text evidence="2">Belongs to the FAD-binding oxidoreductase/transferase type 4 family.</text>
</comment>
<dbReference type="GO" id="GO:0003824">
    <property type="term" value="F:catalytic activity"/>
    <property type="evidence" value="ECO:0007669"/>
    <property type="project" value="InterPro"/>
</dbReference>
<reference evidence="6 7" key="1">
    <citation type="submission" date="2020-10" db="EMBL/GenBank/DDBJ databases">
        <title>The genome sequence of Chitinilyticum litopenaei 4Y14.</title>
        <authorList>
            <person name="Liu Y."/>
        </authorList>
    </citation>
    <scope>NUCLEOTIDE SEQUENCE [LARGE SCALE GENOMIC DNA]</scope>
    <source>
        <strain evidence="6 7">4Y14</strain>
    </source>
</reference>
<dbReference type="PANTHER" id="PTHR43716:SF2">
    <property type="entry name" value="BLL6224 PROTEIN"/>
    <property type="match status" value="1"/>
</dbReference>
<dbReference type="Gene3D" id="3.30.70.2190">
    <property type="match status" value="1"/>
</dbReference>
<dbReference type="GO" id="GO:0022904">
    <property type="term" value="P:respiratory electron transport chain"/>
    <property type="evidence" value="ECO:0007669"/>
    <property type="project" value="TreeGrafter"/>
</dbReference>
<evidence type="ECO:0000256" key="2">
    <source>
        <dbReference type="ARBA" id="ARBA00008000"/>
    </source>
</evidence>
<dbReference type="PROSITE" id="PS51387">
    <property type="entry name" value="FAD_PCMH"/>
    <property type="match status" value="1"/>
</dbReference>
<dbReference type="Proteomes" id="UP000604481">
    <property type="component" value="Unassembled WGS sequence"/>
</dbReference>
<evidence type="ECO:0000256" key="4">
    <source>
        <dbReference type="ARBA" id="ARBA00022827"/>
    </source>
</evidence>
<dbReference type="Gene3D" id="3.30.43.10">
    <property type="entry name" value="Uridine Diphospho-n-acetylenolpyruvylglucosamine Reductase, domain 2"/>
    <property type="match status" value="1"/>
</dbReference>
<sequence length="464" mass="49442">MSAEFLAELATLTDPAGILTGAATDGYLLDQRRRFAGRALAVARPRDTAEVAAMLALCHRHRVAVVPQGGNTSLCGGATPDSSGQALLLSLERFHGIDDIDADNNTITVAAGATLASVQAAARSAGRLFPADWAAAASCQIGGALATNAGGINVLRYGNMRNLVLGLEVVLADGTIWNGLRGLRKDNTGYDLKQLFVGSEGTLGIITRAVLRLYPAPTAHATALVPVAGPQAALELLHELQAAAGDRITSFELISAPCMALLAQHFPALPQPFAPIPDWLVLIELADAGEDSALQDKLAEVLFAQGLDEALLAQHASQSRAFWELRESIPEAQRLEGVSIKHDISVPLSAIPDFIEQCGRALLAAYPTAQIIAFGHLGDGNLHYNIFLPDHSAGVYAEEEHINAIIYREVAERRGSFSAEHGIGQLKRGLMQHYRSPVELALMRQIKQALDPHNLMNPGKFLPD</sequence>
<dbReference type="Gene3D" id="1.10.45.10">
    <property type="entry name" value="Vanillyl-alcohol Oxidase, Chain A, domain 4"/>
    <property type="match status" value="1"/>
</dbReference>
<dbReference type="EMBL" id="JADFUA010000001">
    <property type="protein sequence ID" value="MBE9608336.1"/>
    <property type="molecule type" value="Genomic_DNA"/>
</dbReference>
<dbReference type="GO" id="GO:0071949">
    <property type="term" value="F:FAD binding"/>
    <property type="evidence" value="ECO:0007669"/>
    <property type="project" value="InterPro"/>
</dbReference>
<evidence type="ECO:0000259" key="5">
    <source>
        <dbReference type="PROSITE" id="PS51387"/>
    </source>
</evidence>
<dbReference type="Pfam" id="PF02913">
    <property type="entry name" value="FAD-oxidase_C"/>
    <property type="match status" value="1"/>
</dbReference>
<name>A0A8J7K0S3_9NEIS</name>
<dbReference type="InterPro" id="IPR016164">
    <property type="entry name" value="FAD-linked_Oxase-like_C"/>
</dbReference>
<dbReference type="InterPro" id="IPR016171">
    <property type="entry name" value="Vanillyl_alc_oxidase_C-sub2"/>
</dbReference>
<dbReference type="InterPro" id="IPR036318">
    <property type="entry name" value="FAD-bd_PCMH-like_sf"/>
</dbReference>
<dbReference type="InterPro" id="IPR051264">
    <property type="entry name" value="FAD-oxidored/transferase_4"/>
</dbReference>
<dbReference type="SUPFAM" id="SSF55103">
    <property type="entry name" value="FAD-linked oxidases, C-terminal domain"/>
    <property type="match status" value="1"/>
</dbReference>
<dbReference type="InterPro" id="IPR016169">
    <property type="entry name" value="FAD-bd_PCMH_sub2"/>
</dbReference>
<keyword evidence="7" id="KW-1185">Reference proteome</keyword>
<feature type="domain" description="FAD-binding PCMH-type" evidence="5">
    <location>
        <begin position="35"/>
        <end position="216"/>
    </location>
</feature>
<organism evidence="6 7">
    <name type="scientific">Chitinilyticum piscinae</name>
    <dbReference type="NCBI Taxonomy" id="2866724"/>
    <lineage>
        <taxon>Bacteria</taxon>
        <taxon>Pseudomonadati</taxon>
        <taxon>Pseudomonadota</taxon>
        <taxon>Betaproteobacteria</taxon>
        <taxon>Neisseriales</taxon>
        <taxon>Chitinibacteraceae</taxon>
        <taxon>Chitinilyticum</taxon>
    </lineage>
</organism>
<comment type="cofactor">
    <cofactor evidence="1">
        <name>FAD</name>
        <dbReference type="ChEBI" id="CHEBI:57692"/>
    </cofactor>
</comment>
<evidence type="ECO:0000313" key="7">
    <source>
        <dbReference type="Proteomes" id="UP000604481"/>
    </source>
</evidence>
<dbReference type="AlphaFoldDB" id="A0A8J7K0S3"/>
<keyword evidence="4" id="KW-0274">FAD</keyword>